<evidence type="ECO:0000256" key="10">
    <source>
        <dbReference type="RuleBase" id="RU365067"/>
    </source>
</evidence>
<evidence type="ECO:0000256" key="6">
    <source>
        <dbReference type="ARBA" id="ARBA00022989"/>
    </source>
</evidence>
<comment type="similarity">
    <text evidence="3 10">Belongs to the RFT1 family.</text>
</comment>
<evidence type="ECO:0000256" key="5">
    <source>
        <dbReference type="ARBA" id="ARBA00022824"/>
    </source>
</evidence>
<keyword evidence="5 10" id="KW-0256">Endoplasmic reticulum</keyword>
<feature type="transmembrane region" description="Helical" evidence="10">
    <location>
        <begin position="341"/>
        <end position="364"/>
    </location>
</feature>
<feature type="transmembrane region" description="Helical" evidence="10">
    <location>
        <begin position="499"/>
        <end position="518"/>
    </location>
</feature>
<evidence type="ECO:0000313" key="12">
    <source>
        <dbReference type="Proteomes" id="UP000094336"/>
    </source>
</evidence>
<evidence type="ECO:0000256" key="7">
    <source>
        <dbReference type="ARBA" id="ARBA00023136"/>
    </source>
</evidence>
<feature type="transmembrane region" description="Helical" evidence="10">
    <location>
        <begin position="130"/>
        <end position="150"/>
    </location>
</feature>
<keyword evidence="7 10" id="KW-0472">Membrane</keyword>
<feature type="transmembrane region" description="Helical" evidence="10">
    <location>
        <begin position="38"/>
        <end position="64"/>
    </location>
</feature>
<feature type="transmembrane region" description="Helical" evidence="10">
    <location>
        <begin position="476"/>
        <end position="493"/>
    </location>
</feature>
<dbReference type="GO" id="GO:0034202">
    <property type="term" value="F:glycolipid floppase activity"/>
    <property type="evidence" value="ECO:0007669"/>
    <property type="project" value="EnsemblFungi"/>
</dbReference>
<comment type="subcellular location">
    <subcellularLocation>
        <location evidence="1 10">Endoplasmic reticulum membrane</location>
        <topology evidence="1 10">Multi-pass membrane protein</topology>
    </subcellularLocation>
</comment>
<organism evidence="11 12">
    <name type="scientific">Babjeviella inositovora NRRL Y-12698</name>
    <dbReference type="NCBI Taxonomy" id="984486"/>
    <lineage>
        <taxon>Eukaryota</taxon>
        <taxon>Fungi</taxon>
        <taxon>Dikarya</taxon>
        <taxon>Ascomycota</taxon>
        <taxon>Saccharomycotina</taxon>
        <taxon>Pichiomycetes</taxon>
        <taxon>Serinales incertae sedis</taxon>
        <taxon>Babjeviella</taxon>
    </lineage>
</organism>
<feature type="transmembrane region" description="Helical" evidence="10">
    <location>
        <begin position="376"/>
        <end position="393"/>
    </location>
</feature>
<feature type="transmembrane region" description="Helical" evidence="10">
    <location>
        <begin position="434"/>
        <end position="455"/>
    </location>
</feature>
<dbReference type="AlphaFoldDB" id="A0A1E3QY50"/>
<reference evidence="12" key="1">
    <citation type="submission" date="2016-05" db="EMBL/GenBank/DDBJ databases">
        <title>Comparative genomics of biotechnologically important yeasts.</title>
        <authorList>
            <consortium name="DOE Joint Genome Institute"/>
            <person name="Riley R."/>
            <person name="Haridas S."/>
            <person name="Wolfe K.H."/>
            <person name="Lopes M.R."/>
            <person name="Hittinger C.T."/>
            <person name="Goker M."/>
            <person name="Salamov A."/>
            <person name="Wisecaver J."/>
            <person name="Long T.M."/>
            <person name="Aerts A.L."/>
            <person name="Barry K."/>
            <person name="Choi C."/>
            <person name="Clum A."/>
            <person name="Coughlan A.Y."/>
            <person name="Deshpande S."/>
            <person name="Douglass A.P."/>
            <person name="Hanson S.J."/>
            <person name="Klenk H.-P."/>
            <person name="Labutti K."/>
            <person name="Lapidus A."/>
            <person name="Lindquist E."/>
            <person name="Lipzen A."/>
            <person name="Meier-Kolthoff J.P."/>
            <person name="Ohm R.A."/>
            <person name="Otillar R.P."/>
            <person name="Pangilinan J."/>
            <person name="Peng Y."/>
            <person name="Rokas A."/>
            <person name="Rosa C.A."/>
            <person name="Scheuner C."/>
            <person name="Sibirny A.A."/>
            <person name="Slot J.C."/>
            <person name="Stielow J.B."/>
            <person name="Sun H."/>
            <person name="Kurtzman C.P."/>
            <person name="Blackwell M."/>
            <person name="Grigoriev I.V."/>
            <person name="Jeffries T.W."/>
        </authorList>
    </citation>
    <scope>NUCLEOTIDE SEQUENCE [LARGE SCALE GENOMIC DNA]</scope>
    <source>
        <strain evidence="12">NRRL Y-12698</strain>
    </source>
</reference>
<keyword evidence="10" id="KW-0813">Transport</keyword>
<evidence type="ECO:0000256" key="4">
    <source>
        <dbReference type="ARBA" id="ARBA00022692"/>
    </source>
</evidence>
<dbReference type="Pfam" id="PF04506">
    <property type="entry name" value="Rft-1"/>
    <property type="match status" value="1"/>
</dbReference>
<feature type="transmembrane region" description="Helical" evidence="10">
    <location>
        <begin position="97"/>
        <end position="118"/>
    </location>
</feature>
<proteinExistence type="inferred from homology"/>
<name>A0A1E3QY50_9ASCO</name>
<comment type="function">
    <text evidence="9 10">Intramembrane glycolipid transporter that operates in the biosynthetic pathway of dolichol-linked oligosaccharides, the glycan precursors employed in protein asparagine (N)-glycosylation. The sequential addition of sugars to dolichol pyrophosphate produces dolichol-linked oligosaccharides containing fourteen sugars, including two GlcNAcs, nine mannoses and three glucoses. Once assembled, the oligosaccharide is transferred from the lipid to nascent proteins by oligosaccharyltransferases. The assembly of dolichol-linked oligosaccharides begins on the cytosolic side of the endoplasmic reticulum membrane and finishes in its lumen. RFT1 could mediate the translocation of the cytosolically oriented intermediate DolPP-GlcNAc2Man5, produced by ALG11, into the ER lumen where dolichol-linked oligosaccharides assembly continues. However, the intramembrane lipid transporter activity could not be confirmed in vitro.</text>
</comment>
<evidence type="ECO:0000256" key="1">
    <source>
        <dbReference type="ARBA" id="ARBA00004477"/>
    </source>
</evidence>
<dbReference type="GeneID" id="30149419"/>
<evidence type="ECO:0000256" key="8">
    <source>
        <dbReference type="ARBA" id="ARBA00044793"/>
    </source>
</evidence>
<dbReference type="GO" id="GO:0005789">
    <property type="term" value="C:endoplasmic reticulum membrane"/>
    <property type="evidence" value="ECO:0007669"/>
    <property type="project" value="UniProtKB-SubCell"/>
</dbReference>
<dbReference type="OrthoDB" id="9979195at2759"/>
<comment type="pathway">
    <text evidence="2">Protein modification; protein glycosylation.</text>
</comment>
<protein>
    <recommendedName>
        <fullName evidence="8 10">Man(5)GlcNAc(2)-PP-dolichol translocation protein RFT1</fullName>
    </recommendedName>
</protein>
<evidence type="ECO:0000313" key="11">
    <source>
        <dbReference type="EMBL" id="ODQ81997.1"/>
    </source>
</evidence>
<dbReference type="Proteomes" id="UP000094336">
    <property type="component" value="Unassembled WGS sequence"/>
</dbReference>
<sequence>MEKPSQEDILARSAAGATLLIFGSLFTKILTFVMNNVLFWYISPTAFGIHILFEFTVSSALYYSREGARLACQRVSVKDKTDKLGGLSAHTSAVQSIINFGFIPIMMGVPITWAFFTLQHKSIALEAKNLGWYHLCVKLNAMAIMVELLGEPCYLVNQFRLNFKKRAQYESLAVVAKCVVTFVAVFYWHEGDGDENDNLAILAFSAGQLVYSTVLTVLYVRDFTRKSSPFRFLPTKITGKGSYYFDSGIFNHWLSIFGQIVFKHFLTEGDKLITNLFCTLSQQGVYNLVNNYGSLLARLLLAPVEESFRLYLTRTLSHSHGSSLSNIQQAHRVLQLLLKAYTYFLVLVCLAGFSNSSFLLGLVTGKQWQASEAADLLPYYLCYVPFLAFNGILEATFTSVANPQGIAHHSVCMGVFSVAFFAMCYVFVQQCAMGLYGFILANVANMLLRIAYCVWYERRYFRKFEIEMIPRFSAKMANGVFASVVAVLCQWFLGVSTSVFGVAKSAVLCAILAGYMAFLERELVAEVVTPLVRGRRKGN</sequence>
<keyword evidence="6 10" id="KW-1133">Transmembrane helix</keyword>
<dbReference type="RefSeq" id="XP_018987325.1">
    <property type="nucleotide sequence ID" value="XM_019131566.1"/>
</dbReference>
<dbReference type="InterPro" id="IPR007594">
    <property type="entry name" value="RFT1"/>
</dbReference>
<dbReference type="GO" id="GO:0006488">
    <property type="term" value="P:dolichol-linked oligosaccharide biosynthetic process"/>
    <property type="evidence" value="ECO:0007669"/>
    <property type="project" value="InterPro"/>
</dbReference>
<dbReference type="PANTHER" id="PTHR13117">
    <property type="entry name" value="ENDOPLASMIC RETICULUM MULTISPAN TRANSMEMBRANE PROTEIN-RELATED"/>
    <property type="match status" value="1"/>
</dbReference>
<evidence type="ECO:0000256" key="3">
    <source>
        <dbReference type="ARBA" id="ARBA00010288"/>
    </source>
</evidence>
<dbReference type="EMBL" id="KV454427">
    <property type="protein sequence ID" value="ODQ81997.1"/>
    <property type="molecule type" value="Genomic_DNA"/>
</dbReference>
<feature type="transmembrane region" description="Helical" evidence="10">
    <location>
        <begin position="405"/>
        <end position="428"/>
    </location>
</feature>
<feature type="transmembrane region" description="Helical" evidence="10">
    <location>
        <begin position="171"/>
        <end position="188"/>
    </location>
</feature>
<dbReference type="STRING" id="984486.A0A1E3QY50"/>
<feature type="transmembrane region" description="Helical" evidence="10">
    <location>
        <begin position="9"/>
        <end position="32"/>
    </location>
</feature>
<evidence type="ECO:0000256" key="9">
    <source>
        <dbReference type="ARBA" id="ARBA00045912"/>
    </source>
</evidence>
<evidence type="ECO:0000256" key="2">
    <source>
        <dbReference type="ARBA" id="ARBA00004922"/>
    </source>
</evidence>
<dbReference type="PANTHER" id="PTHR13117:SF5">
    <property type="entry name" value="PROTEIN RFT1 HOMOLOG"/>
    <property type="match status" value="1"/>
</dbReference>
<accession>A0A1E3QY50</accession>
<keyword evidence="12" id="KW-1185">Reference proteome</keyword>
<gene>
    <name evidence="11" type="ORF">BABINDRAFT_31885</name>
</gene>
<feature type="transmembrane region" description="Helical" evidence="10">
    <location>
        <begin position="200"/>
        <end position="220"/>
    </location>
</feature>
<keyword evidence="4 10" id="KW-0812">Transmembrane</keyword>